<dbReference type="OrthoDB" id="8418909at2"/>
<name>A0A5N8VAD9_9ACTN</name>
<evidence type="ECO:0000313" key="4">
    <source>
        <dbReference type="Proteomes" id="UP000325849"/>
    </source>
</evidence>
<dbReference type="InterPro" id="IPR000994">
    <property type="entry name" value="Pept_M24"/>
</dbReference>
<reference evidence="3 4" key="1">
    <citation type="submission" date="2019-07" db="EMBL/GenBank/DDBJ databases">
        <title>New species of Amycolatopsis and Streptomyces.</title>
        <authorList>
            <person name="Duangmal K."/>
            <person name="Teo W.F.A."/>
            <person name="Lipun K."/>
        </authorList>
    </citation>
    <scope>NUCLEOTIDE SEQUENCE [LARGE SCALE GENOMIC DNA]</scope>
    <source>
        <strain evidence="3 4">NBRC 109810</strain>
    </source>
</reference>
<evidence type="ECO:0000313" key="3">
    <source>
        <dbReference type="EMBL" id="MPY31612.1"/>
    </source>
</evidence>
<keyword evidence="3" id="KW-0378">Hydrolase</keyword>
<dbReference type="Gene3D" id="3.90.230.10">
    <property type="entry name" value="Creatinase/methionine aminopeptidase superfamily"/>
    <property type="match status" value="1"/>
</dbReference>
<gene>
    <name evidence="3" type="ORF">FNH09_10055</name>
</gene>
<feature type="domain" description="Peptidase M24" evidence="2">
    <location>
        <begin position="27"/>
        <end position="209"/>
    </location>
</feature>
<protein>
    <submittedName>
        <fullName evidence="3">Aminopeptidase P family protein</fullName>
    </submittedName>
</protein>
<sequence>MTGEGVTDGTVTDGTVTDEGGRARSLLDAQAKAAELFAEIEKRGLVAPGEGEKAVSDRIRDLANEMFGPTRHWHKRIVRSGPNTLHPYKENPPDRIIGRDDIAFADFGPIFEEWEADFGRTFVLGDDPVKHRLRADLPEVFAAGRRAFEADPGITGARLHAEVGRLAAGRGWELGGWHAGHPVGEFPHEKIDGADIESYVAPGNDTPLRRPDRAGRVCHWILEIHLVDRERGFGGFYEELLDLG</sequence>
<evidence type="ECO:0000256" key="1">
    <source>
        <dbReference type="SAM" id="MobiDB-lite"/>
    </source>
</evidence>
<dbReference type="GO" id="GO:0004177">
    <property type="term" value="F:aminopeptidase activity"/>
    <property type="evidence" value="ECO:0007669"/>
    <property type="project" value="UniProtKB-KW"/>
</dbReference>
<organism evidence="3 4">
    <name type="scientific">Streptomyces adustus</name>
    <dbReference type="NCBI Taxonomy" id="1609272"/>
    <lineage>
        <taxon>Bacteria</taxon>
        <taxon>Bacillati</taxon>
        <taxon>Actinomycetota</taxon>
        <taxon>Actinomycetes</taxon>
        <taxon>Kitasatosporales</taxon>
        <taxon>Streptomycetaceae</taxon>
        <taxon>Streptomyces</taxon>
    </lineage>
</organism>
<dbReference type="RefSeq" id="WP_152886442.1">
    <property type="nucleotide sequence ID" value="NZ_VJZD01000029.1"/>
</dbReference>
<proteinExistence type="predicted"/>
<feature type="region of interest" description="Disordered" evidence="1">
    <location>
        <begin position="1"/>
        <end position="23"/>
    </location>
</feature>
<accession>A0A5N8VAD9</accession>
<dbReference type="EMBL" id="VJZD01000029">
    <property type="protein sequence ID" value="MPY31612.1"/>
    <property type="molecule type" value="Genomic_DNA"/>
</dbReference>
<dbReference type="Pfam" id="PF00557">
    <property type="entry name" value="Peptidase_M24"/>
    <property type="match status" value="1"/>
</dbReference>
<evidence type="ECO:0000259" key="2">
    <source>
        <dbReference type="Pfam" id="PF00557"/>
    </source>
</evidence>
<dbReference type="Proteomes" id="UP000325849">
    <property type="component" value="Unassembled WGS sequence"/>
</dbReference>
<dbReference type="SUPFAM" id="SSF55920">
    <property type="entry name" value="Creatinase/aminopeptidase"/>
    <property type="match status" value="1"/>
</dbReference>
<comment type="caution">
    <text evidence="3">The sequence shown here is derived from an EMBL/GenBank/DDBJ whole genome shotgun (WGS) entry which is preliminary data.</text>
</comment>
<keyword evidence="3" id="KW-0645">Protease</keyword>
<dbReference type="InterPro" id="IPR036005">
    <property type="entry name" value="Creatinase/aminopeptidase-like"/>
</dbReference>
<feature type="compositionally biased region" description="Low complexity" evidence="1">
    <location>
        <begin position="1"/>
        <end position="18"/>
    </location>
</feature>
<keyword evidence="3" id="KW-0031">Aminopeptidase</keyword>
<dbReference type="AlphaFoldDB" id="A0A5N8VAD9"/>
<keyword evidence="4" id="KW-1185">Reference proteome</keyword>